<comment type="caution">
    <text evidence="2">The sequence shown here is derived from an EMBL/GenBank/DDBJ whole genome shotgun (WGS) entry which is preliminary data.</text>
</comment>
<dbReference type="InterPro" id="IPR047808">
    <property type="entry name" value="CueP-like"/>
</dbReference>
<reference evidence="2 3" key="1">
    <citation type="submission" date="2018-01" db="EMBL/GenBank/DDBJ databases">
        <title>Glutamicibacter soli strain NHPC-3 Whole genome sequence and assembly.</title>
        <authorList>
            <person name="Choudhury P."/>
            <person name="Gupta D."/>
            <person name="Sengupta K."/>
            <person name="Jawed A."/>
            <person name="Sultana N."/>
            <person name="Saha P."/>
        </authorList>
    </citation>
    <scope>NUCLEOTIDE SEQUENCE [LARGE SCALE GENOMIC DNA]</scope>
    <source>
        <strain evidence="2 3">NHPC-3</strain>
    </source>
</reference>
<evidence type="ECO:0000313" key="3">
    <source>
        <dbReference type="Proteomes" id="UP000252167"/>
    </source>
</evidence>
<protein>
    <recommendedName>
        <fullName evidence="4">CueP family metal-binding protein</fullName>
    </recommendedName>
</protein>
<evidence type="ECO:0000256" key="1">
    <source>
        <dbReference type="SAM" id="SignalP"/>
    </source>
</evidence>
<dbReference type="Proteomes" id="UP000252167">
    <property type="component" value="Unassembled WGS sequence"/>
</dbReference>
<proteinExistence type="predicted"/>
<gene>
    <name evidence="2" type="ORF">C1H84_09885</name>
</gene>
<dbReference type="EMBL" id="POAF01000004">
    <property type="protein sequence ID" value="RBM01092.1"/>
    <property type="molecule type" value="Genomic_DNA"/>
</dbReference>
<name>A0A365YEL1_9MICC</name>
<dbReference type="Gene3D" id="2.60.40.3700">
    <property type="match status" value="1"/>
</dbReference>
<evidence type="ECO:0008006" key="4">
    <source>
        <dbReference type="Google" id="ProtNLM"/>
    </source>
</evidence>
<dbReference type="PROSITE" id="PS51257">
    <property type="entry name" value="PROKAR_LIPOPROTEIN"/>
    <property type="match status" value="1"/>
</dbReference>
<dbReference type="RefSeq" id="WP_113607314.1">
    <property type="nucleotide sequence ID" value="NZ_POAF01000004.1"/>
</dbReference>
<accession>A0A365YEL1</accession>
<keyword evidence="3" id="KW-1185">Reference proteome</keyword>
<feature type="chain" id="PRO_5017040713" description="CueP family metal-binding protein" evidence="1">
    <location>
        <begin position="35"/>
        <end position="213"/>
    </location>
</feature>
<dbReference type="AlphaFoldDB" id="A0A365YEL1"/>
<sequence>MNSTEKPSAWSRQAVRLAAPLAMLAMVLSGCSQAPAPAPAPASQSDAESTADSVELLERFGLQGLNAAQIIDQLEQLPVAERPANLMASVRPGQLVLSDEAGRQAAMQLPADKFYLSVAPYESQTHDCHFHSLTTCLGELQNADVIVDFTTNDGTKVLDGKQLATNDNGFVGLWLPSGVTGELTITAGGKTSTQSISTAESEDATCLTTMQVV</sequence>
<dbReference type="NCBIfam" id="NF038094">
    <property type="entry name" value="CueP_fam"/>
    <property type="match status" value="1"/>
</dbReference>
<evidence type="ECO:0000313" key="2">
    <source>
        <dbReference type="EMBL" id="RBM01092.1"/>
    </source>
</evidence>
<keyword evidence="1" id="KW-0732">Signal</keyword>
<feature type="signal peptide" evidence="1">
    <location>
        <begin position="1"/>
        <end position="34"/>
    </location>
</feature>
<dbReference type="Pfam" id="PF21172">
    <property type="entry name" value="CueP"/>
    <property type="match status" value="1"/>
</dbReference>
<organism evidence="2 3">
    <name type="scientific">Glutamicibacter soli</name>
    <dbReference type="NCBI Taxonomy" id="453836"/>
    <lineage>
        <taxon>Bacteria</taxon>
        <taxon>Bacillati</taxon>
        <taxon>Actinomycetota</taxon>
        <taxon>Actinomycetes</taxon>
        <taxon>Micrococcales</taxon>
        <taxon>Micrococcaceae</taxon>
        <taxon>Glutamicibacter</taxon>
    </lineage>
</organism>